<dbReference type="InterPro" id="IPR029028">
    <property type="entry name" value="Alpha/beta_knot_MTases"/>
</dbReference>
<dbReference type="CDD" id="cd18093">
    <property type="entry name" value="SpoU-like_TrmJ"/>
    <property type="match status" value="1"/>
</dbReference>
<evidence type="ECO:0000256" key="4">
    <source>
        <dbReference type="ARBA" id="ARBA00022691"/>
    </source>
</evidence>
<protein>
    <submittedName>
        <fullName evidence="6">Putative enzyme</fullName>
        <ecNumber evidence="6">2.1.1.-</ecNumber>
    </submittedName>
</protein>
<dbReference type="InterPro" id="IPR029026">
    <property type="entry name" value="tRNA_m1G_MTases_N"/>
</dbReference>
<name>A0A098E6L8_9ZZZZ</name>
<dbReference type="PANTHER" id="PTHR42786">
    <property type="entry name" value="TRNA/RRNA METHYLTRANSFERASE"/>
    <property type="match status" value="1"/>
</dbReference>
<comment type="similarity">
    <text evidence="1">Belongs to the class IV-like SAM-binding methyltransferase superfamily. RNA methyltransferase TrmH family.</text>
</comment>
<evidence type="ECO:0000313" key="6">
    <source>
        <dbReference type="EMBL" id="CEG11597.1"/>
    </source>
</evidence>
<dbReference type="Pfam" id="PF00588">
    <property type="entry name" value="SpoU_methylase"/>
    <property type="match status" value="1"/>
</dbReference>
<dbReference type="GO" id="GO:0002128">
    <property type="term" value="P:tRNA nucleoside ribose methylation"/>
    <property type="evidence" value="ECO:0007669"/>
    <property type="project" value="TreeGrafter"/>
</dbReference>
<feature type="domain" description="tRNA/rRNA methyltransferase SpoU type" evidence="5">
    <location>
        <begin position="4"/>
        <end position="152"/>
    </location>
</feature>
<dbReference type="NCBIfam" id="TIGR00050">
    <property type="entry name" value="rRNA_methyl_1"/>
    <property type="match status" value="1"/>
</dbReference>
<proteinExistence type="inferred from homology"/>
<dbReference type="InterPro" id="IPR001537">
    <property type="entry name" value="SpoU_MeTrfase"/>
</dbReference>
<reference evidence="6" key="1">
    <citation type="submission" date="2014-09" db="EMBL/GenBank/DDBJ databases">
        <authorList>
            <person name="Probst J Alexander"/>
        </authorList>
    </citation>
    <scope>NUCLEOTIDE SEQUENCE</scope>
</reference>
<dbReference type="EC" id="2.1.1.-" evidence="6"/>
<gene>
    <name evidence="6" type="ORF">MSIBF_A1530028</name>
</gene>
<dbReference type="PANTHER" id="PTHR42786:SF2">
    <property type="entry name" value="TRNA (CYTIDINE_URIDINE-2'-O-)-METHYLTRANSFERASE TRMJ"/>
    <property type="match status" value="1"/>
</dbReference>
<dbReference type="GO" id="GO:0003723">
    <property type="term" value="F:RNA binding"/>
    <property type="evidence" value="ECO:0007669"/>
    <property type="project" value="InterPro"/>
</dbReference>
<sequence>MENFSIILVEPIYGGNIGSVARVMMNFGFKNLVMVNPPLIGIETIKFAVHAKEIVQDAKIFKSFDEMSENFDLLIGTSAGIAGDKNFIRTPISSANLGNVVNVDGNIGLVFGREDFGLSDKEIEKCDILVTIPTDRSYKSLNLSHSVAVILYELAREKNLRGVNLKKMKLANKIERDVMLEKFTELVSVFELGEFRTRLIKKTFKIVTGRSFVSGRECNTLTGVFRRSRELIEKQKKENTKGNI</sequence>
<accession>A0A098E6L8</accession>
<dbReference type="GO" id="GO:0005829">
    <property type="term" value="C:cytosol"/>
    <property type="evidence" value="ECO:0007669"/>
    <property type="project" value="TreeGrafter"/>
</dbReference>
<keyword evidence="3 6" id="KW-0808">Transferase</keyword>
<evidence type="ECO:0000259" key="5">
    <source>
        <dbReference type="Pfam" id="PF00588"/>
    </source>
</evidence>
<evidence type="ECO:0000256" key="2">
    <source>
        <dbReference type="ARBA" id="ARBA00022603"/>
    </source>
</evidence>
<dbReference type="AlphaFoldDB" id="A0A098E6L8"/>
<dbReference type="PIRSF" id="PIRSF004808">
    <property type="entry name" value="LasT"/>
    <property type="match status" value="1"/>
</dbReference>
<evidence type="ECO:0000256" key="3">
    <source>
        <dbReference type="ARBA" id="ARBA00022679"/>
    </source>
</evidence>
<evidence type="ECO:0000256" key="1">
    <source>
        <dbReference type="ARBA" id="ARBA00007228"/>
    </source>
</evidence>
<keyword evidence="2 6" id="KW-0489">Methyltransferase</keyword>
<dbReference type="EMBL" id="CCXY01000061">
    <property type="protein sequence ID" value="CEG11597.1"/>
    <property type="molecule type" value="Genomic_DNA"/>
</dbReference>
<dbReference type="SUPFAM" id="SSF75217">
    <property type="entry name" value="alpha/beta knot"/>
    <property type="match status" value="1"/>
</dbReference>
<organism evidence="6">
    <name type="scientific">groundwater metagenome</name>
    <dbReference type="NCBI Taxonomy" id="717931"/>
    <lineage>
        <taxon>unclassified sequences</taxon>
        <taxon>metagenomes</taxon>
        <taxon>ecological metagenomes</taxon>
    </lineage>
</organism>
<dbReference type="Gene3D" id="3.40.1280.10">
    <property type="match status" value="1"/>
</dbReference>
<keyword evidence="4" id="KW-0949">S-adenosyl-L-methionine</keyword>
<dbReference type="InterPro" id="IPR004384">
    <property type="entry name" value="RNA_MeTrfase_TrmJ/LasT"/>
</dbReference>
<dbReference type="GO" id="GO:0008173">
    <property type="term" value="F:RNA methyltransferase activity"/>
    <property type="evidence" value="ECO:0007669"/>
    <property type="project" value="InterPro"/>
</dbReference>